<dbReference type="SUPFAM" id="SSF48613">
    <property type="entry name" value="Heme oxygenase-like"/>
    <property type="match status" value="1"/>
</dbReference>
<comment type="similarity">
    <text evidence="3">Belongs to the PqqC family.</text>
</comment>
<dbReference type="InterPro" id="IPR039068">
    <property type="entry name" value="PqqC-like"/>
</dbReference>
<dbReference type="GO" id="GO:0033732">
    <property type="term" value="F:pyrroloquinoline-quinone synthase activity"/>
    <property type="evidence" value="ECO:0007669"/>
    <property type="project" value="UniProtKB-EC"/>
</dbReference>
<comment type="catalytic activity">
    <reaction evidence="3">
        <text>6-(2-amino-2-carboxyethyl)-7,8-dioxo-1,2,3,4,7,8-hexahydroquinoline-2,4-dicarboxylate + 3 O2 = pyrroloquinoline quinone + 2 H2O2 + 2 H2O + H(+)</text>
        <dbReference type="Rhea" id="RHEA:10692"/>
        <dbReference type="ChEBI" id="CHEBI:15377"/>
        <dbReference type="ChEBI" id="CHEBI:15378"/>
        <dbReference type="ChEBI" id="CHEBI:15379"/>
        <dbReference type="ChEBI" id="CHEBI:16240"/>
        <dbReference type="ChEBI" id="CHEBI:58442"/>
        <dbReference type="ChEBI" id="CHEBI:58778"/>
        <dbReference type="EC" id="1.3.3.11"/>
    </reaction>
</comment>
<dbReference type="EC" id="1.3.3.11" evidence="3"/>
<evidence type="ECO:0000259" key="4">
    <source>
        <dbReference type="Pfam" id="PF03070"/>
    </source>
</evidence>
<dbReference type="InterPro" id="IPR011845">
    <property type="entry name" value="PqqC"/>
</dbReference>
<dbReference type="GO" id="GO:0018189">
    <property type="term" value="P:pyrroloquinoline quinone biosynthetic process"/>
    <property type="evidence" value="ECO:0007669"/>
    <property type="project" value="UniProtKB-UniRule"/>
</dbReference>
<accession>A0AAU7JFQ9</accession>
<evidence type="ECO:0000256" key="1">
    <source>
        <dbReference type="ARBA" id="ARBA00022905"/>
    </source>
</evidence>
<comment type="pathway">
    <text evidence="3">Cofactor biosynthesis; pyrroloquinoline quinone biosynthesis.</text>
</comment>
<name>A0AAU7JFQ9_9HYPH</name>
<dbReference type="PANTHER" id="PTHR40279:SF3">
    <property type="entry name" value="4-AMINOBENZOATE SYNTHASE"/>
    <property type="match status" value="1"/>
</dbReference>
<dbReference type="NCBIfam" id="TIGR02111">
    <property type="entry name" value="PQQ_syn_pqqC"/>
    <property type="match status" value="1"/>
</dbReference>
<proteinExistence type="inferred from homology"/>
<keyword evidence="1 3" id="KW-0884">PQQ biosynthesis</keyword>
<evidence type="ECO:0000313" key="5">
    <source>
        <dbReference type="EMBL" id="XBO38859.1"/>
    </source>
</evidence>
<dbReference type="Pfam" id="PF03070">
    <property type="entry name" value="TENA_THI-4"/>
    <property type="match status" value="1"/>
</dbReference>
<dbReference type="HAMAP" id="MF_00654">
    <property type="entry name" value="PQQ_syn_PqqC"/>
    <property type="match status" value="1"/>
</dbReference>
<keyword evidence="2 3" id="KW-0560">Oxidoreductase</keyword>
<protein>
    <recommendedName>
        <fullName evidence="3">Pyrroloquinoline-quinone synthase</fullName>
        <ecNumber evidence="3">1.3.3.11</ecNumber>
    </recommendedName>
    <alternativeName>
        <fullName evidence="3">Coenzyme PQQ synthesis protein C</fullName>
    </alternativeName>
    <alternativeName>
        <fullName evidence="3">Pyrroloquinoline quinone biosynthesis protein C</fullName>
    </alternativeName>
</protein>
<dbReference type="InterPro" id="IPR016084">
    <property type="entry name" value="Haem_Oase-like_multi-hlx"/>
</dbReference>
<dbReference type="PANTHER" id="PTHR40279">
    <property type="entry name" value="PQQC-LIKE PROTEIN"/>
    <property type="match status" value="1"/>
</dbReference>
<dbReference type="EMBL" id="CP157484">
    <property type="protein sequence ID" value="XBO38859.1"/>
    <property type="molecule type" value="Genomic_DNA"/>
</dbReference>
<feature type="domain" description="Thiaminase-2/PQQC" evidence="4">
    <location>
        <begin position="21"/>
        <end position="231"/>
    </location>
</feature>
<dbReference type="InterPro" id="IPR004305">
    <property type="entry name" value="Thiaminase-2/PQQC"/>
</dbReference>
<evidence type="ECO:0000256" key="3">
    <source>
        <dbReference type="HAMAP-Rule" id="MF_00654"/>
    </source>
</evidence>
<reference evidence="5" key="1">
    <citation type="submission" date="2024-05" db="EMBL/GenBank/DDBJ databases">
        <authorList>
            <person name="Kim S."/>
            <person name="Heo J."/>
            <person name="Choi H."/>
            <person name="Choi Y."/>
            <person name="Kwon S.-W."/>
            <person name="Kim Y."/>
        </authorList>
    </citation>
    <scope>NUCLEOTIDE SEQUENCE</scope>
    <source>
        <strain evidence="5">KACC 23698</strain>
    </source>
</reference>
<evidence type="ECO:0000256" key="2">
    <source>
        <dbReference type="ARBA" id="ARBA00023002"/>
    </source>
</evidence>
<comment type="function">
    <text evidence="3">Ring cyclization and eight-electron oxidation of 3a-(2-amino-2-carboxyethyl)-4,5-dioxo-4,5,6,7,8,9-hexahydroquinoline-7,9-dicarboxylic-acid to PQQ.</text>
</comment>
<dbReference type="AlphaFoldDB" id="A0AAU7JFQ9"/>
<gene>
    <name evidence="3 5" type="primary">pqqC</name>
    <name evidence="5" type="ORF">ABEG18_24735</name>
</gene>
<organism evidence="5">
    <name type="scientific">Alsobacter sp. KACC 23698</name>
    <dbReference type="NCBI Taxonomy" id="3149229"/>
    <lineage>
        <taxon>Bacteria</taxon>
        <taxon>Pseudomonadati</taxon>
        <taxon>Pseudomonadota</taxon>
        <taxon>Alphaproteobacteria</taxon>
        <taxon>Hyphomicrobiales</taxon>
        <taxon>Alsobacteraceae</taxon>
        <taxon>Alsobacter</taxon>
    </lineage>
</organism>
<sequence length="255" mass="28599">MSGHRDTPASGEILSPDALEAALRDIGARRYHNLHPFHRRLHGGQCTRDEVCAWALNRYYYQASIPIKDATVLTRMHDAALRREWRRRIVDHDGEREGDGGIARWLRLTQGLGLDRSYVESTQGVLAATRFAVEAYVRFCAEKTLLEAIASSLTELFSPQIIGERLSGMLAHYDFVSAETMAYFTARPPQAAQDSAFALAYVREHARTAERQQAVLAALTFKTDVLWVQLDALWHAYVEGHVPPGAWRPGEGAAR</sequence>
<dbReference type="Gene3D" id="1.20.910.10">
    <property type="entry name" value="Heme oxygenase-like"/>
    <property type="match status" value="1"/>
</dbReference>